<feature type="domain" description="HTH tetR-type" evidence="3">
    <location>
        <begin position="5"/>
        <end position="65"/>
    </location>
</feature>
<dbReference type="Gene3D" id="1.10.357.10">
    <property type="entry name" value="Tetracycline Repressor, domain 2"/>
    <property type="match status" value="1"/>
</dbReference>
<evidence type="ECO:0000256" key="1">
    <source>
        <dbReference type="ARBA" id="ARBA00023125"/>
    </source>
</evidence>
<dbReference type="GO" id="GO:0003677">
    <property type="term" value="F:DNA binding"/>
    <property type="evidence" value="ECO:0007669"/>
    <property type="project" value="UniProtKB-UniRule"/>
</dbReference>
<dbReference type="PROSITE" id="PS50977">
    <property type="entry name" value="HTH_TETR_2"/>
    <property type="match status" value="1"/>
</dbReference>
<evidence type="ECO:0000256" key="2">
    <source>
        <dbReference type="PROSITE-ProRule" id="PRU00335"/>
    </source>
</evidence>
<dbReference type="RefSeq" id="WP_179446207.1">
    <property type="nucleotide sequence ID" value="NZ_JACBZS010000001.1"/>
</dbReference>
<accession>A0A7Z0DBN4</accession>
<dbReference type="InterPro" id="IPR009057">
    <property type="entry name" value="Homeodomain-like_sf"/>
</dbReference>
<dbReference type="InterPro" id="IPR001647">
    <property type="entry name" value="HTH_TetR"/>
</dbReference>
<keyword evidence="1 2" id="KW-0238">DNA-binding</keyword>
<dbReference type="Proteomes" id="UP000527616">
    <property type="component" value="Unassembled WGS sequence"/>
</dbReference>
<keyword evidence="5" id="KW-1185">Reference proteome</keyword>
<evidence type="ECO:0000313" key="4">
    <source>
        <dbReference type="EMBL" id="NYI72557.1"/>
    </source>
</evidence>
<dbReference type="Pfam" id="PF00440">
    <property type="entry name" value="TetR_N"/>
    <property type="match status" value="1"/>
</dbReference>
<sequence length="187" mass="20182">MVANPARRSQLAQAAVAILGSEGPRALTHRAVDRKAELPPGTCANYFPSKAELLLAMTQRVFELLAPDPDRLDQLADLPAAEAPARYAEYVTERLLEHPYVAAALIELRLEATRSDDVRAVLEPVLHQGFATDVAFHRARGLPGGREQVLWLHHLVNGAVLDAITIPVHPGSKVGEVVARAASKLTA</sequence>
<feature type="DNA-binding region" description="H-T-H motif" evidence="2">
    <location>
        <begin position="28"/>
        <end position="47"/>
    </location>
</feature>
<dbReference type="InterPro" id="IPR041583">
    <property type="entry name" value="TetR_C_31"/>
</dbReference>
<dbReference type="Pfam" id="PF17940">
    <property type="entry name" value="TetR_C_31"/>
    <property type="match status" value="1"/>
</dbReference>
<protein>
    <submittedName>
        <fullName evidence="4">AcrR family transcriptional regulator</fullName>
    </submittedName>
</protein>
<comment type="caution">
    <text evidence="4">The sequence shown here is derived from an EMBL/GenBank/DDBJ whole genome shotgun (WGS) entry which is preliminary data.</text>
</comment>
<evidence type="ECO:0000313" key="5">
    <source>
        <dbReference type="Proteomes" id="UP000527616"/>
    </source>
</evidence>
<name>A0A7Z0DBN4_9ACTN</name>
<dbReference type="AlphaFoldDB" id="A0A7Z0DBN4"/>
<gene>
    <name evidence="4" type="ORF">GGQ54_003117</name>
</gene>
<proteinExistence type="predicted"/>
<dbReference type="SUPFAM" id="SSF46689">
    <property type="entry name" value="Homeodomain-like"/>
    <property type="match status" value="1"/>
</dbReference>
<reference evidence="4 5" key="1">
    <citation type="submission" date="2020-07" db="EMBL/GenBank/DDBJ databases">
        <title>Sequencing the genomes of 1000 actinobacteria strains.</title>
        <authorList>
            <person name="Klenk H.-P."/>
        </authorList>
    </citation>
    <scope>NUCLEOTIDE SEQUENCE [LARGE SCALE GENOMIC DNA]</scope>
    <source>
        <strain evidence="4 5">DSM 103164</strain>
    </source>
</reference>
<organism evidence="4 5">
    <name type="scientific">Naumannella cuiyingiana</name>
    <dbReference type="NCBI Taxonomy" id="1347891"/>
    <lineage>
        <taxon>Bacteria</taxon>
        <taxon>Bacillati</taxon>
        <taxon>Actinomycetota</taxon>
        <taxon>Actinomycetes</taxon>
        <taxon>Propionibacteriales</taxon>
        <taxon>Propionibacteriaceae</taxon>
        <taxon>Naumannella</taxon>
    </lineage>
</organism>
<evidence type="ECO:0000259" key="3">
    <source>
        <dbReference type="PROSITE" id="PS50977"/>
    </source>
</evidence>
<dbReference type="EMBL" id="JACBZS010000001">
    <property type="protein sequence ID" value="NYI72557.1"/>
    <property type="molecule type" value="Genomic_DNA"/>
</dbReference>